<dbReference type="PROSITE" id="PS50983">
    <property type="entry name" value="FE_B12_PBP"/>
    <property type="match status" value="1"/>
</dbReference>
<evidence type="ECO:0000256" key="3">
    <source>
        <dbReference type="ARBA" id="ARBA00022448"/>
    </source>
</evidence>
<protein>
    <submittedName>
        <fullName evidence="7">Iron complex transport system substrate-binding protein</fullName>
    </submittedName>
</protein>
<dbReference type="PANTHER" id="PTHR30532">
    <property type="entry name" value="IRON III DICITRATE-BINDING PERIPLASMIC PROTEIN"/>
    <property type="match status" value="1"/>
</dbReference>
<proteinExistence type="inferred from homology"/>
<evidence type="ECO:0000256" key="4">
    <source>
        <dbReference type="ARBA" id="ARBA00022729"/>
    </source>
</evidence>
<dbReference type="EMBL" id="CP147251">
    <property type="protein sequence ID" value="WYJ77213.1"/>
    <property type="molecule type" value="Genomic_DNA"/>
</dbReference>
<keyword evidence="4 5" id="KW-0732">Signal</keyword>
<evidence type="ECO:0000256" key="5">
    <source>
        <dbReference type="SAM" id="SignalP"/>
    </source>
</evidence>
<feature type="signal peptide" evidence="5">
    <location>
        <begin position="1"/>
        <end position="21"/>
    </location>
</feature>
<evidence type="ECO:0000313" key="7">
    <source>
        <dbReference type="EMBL" id="WYJ77213.1"/>
    </source>
</evidence>
<dbReference type="Gene3D" id="3.40.50.1980">
    <property type="entry name" value="Nitrogenase molybdenum iron protein domain"/>
    <property type="match status" value="2"/>
</dbReference>
<comment type="subcellular location">
    <subcellularLocation>
        <location evidence="1">Cell envelope</location>
    </subcellularLocation>
</comment>
<evidence type="ECO:0000256" key="1">
    <source>
        <dbReference type="ARBA" id="ARBA00004196"/>
    </source>
</evidence>
<dbReference type="InterPro" id="IPR002491">
    <property type="entry name" value="ABC_transptr_periplasmic_BD"/>
</dbReference>
<dbReference type="Pfam" id="PF01497">
    <property type="entry name" value="Peripla_BP_2"/>
    <property type="match status" value="1"/>
</dbReference>
<evidence type="ECO:0000259" key="6">
    <source>
        <dbReference type="PROSITE" id="PS50983"/>
    </source>
</evidence>
<feature type="domain" description="Fe/B12 periplasmic-binding" evidence="6">
    <location>
        <begin position="60"/>
        <end position="320"/>
    </location>
</feature>
<organism evidence="7 8">
    <name type="scientific">Candidatus Enterococcus lowellii</name>
    <dbReference type="NCBI Taxonomy" id="2230877"/>
    <lineage>
        <taxon>Bacteria</taxon>
        <taxon>Bacillati</taxon>
        <taxon>Bacillota</taxon>
        <taxon>Bacilli</taxon>
        <taxon>Lactobacillales</taxon>
        <taxon>Enterococcaceae</taxon>
        <taxon>Enterococcus</taxon>
    </lineage>
</organism>
<dbReference type="PANTHER" id="PTHR30532:SF1">
    <property type="entry name" value="IRON(3+)-HYDROXAMATE-BINDING PROTEIN FHUD"/>
    <property type="match status" value="1"/>
</dbReference>
<evidence type="ECO:0000313" key="8">
    <source>
        <dbReference type="Proteomes" id="UP000664701"/>
    </source>
</evidence>
<dbReference type="RefSeq" id="WP_207942572.1">
    <property type="nucleotide sequence ID" value="NZ_CP147251.1"/>
</dbReference>
<keyword evidence="8" id="KW-1185">Reference proteome</keyword>
<feature type="chain" id="PRO_5047353653" evidence="5">
    <location>
        <begin position="22"/>
        <end position="320"/>
    </location>
</feature>
<dbReference type="PROSITE" id="PS51257">
    <property type="entry name" value="PROKAR_LIPOPROTEIN"/>
    <property type="match status" value="1"/>
</dbReference>
<comment type="similarity">
    <text evidence="2">Belongs to the bacterial solute-binding protein 8 family.</text>
</comment>
<dbReference type="Proteomes" id="UP000664701">
    <property type="component" value="Chromosome"/>
</dbReference>
<dbReference type="SUPFAM" id="SSF53807">
    <property type="entry name" value="Helical backbone' metal receptor"/>
    <property type="match status" value="1"/>
</dbReference>
<sequence length="320" mass="35207">MQKRRKLVGAALALSSLLLLGACGNTNNQNTGESTTTSSVAKDRVLTDTLGNEVTIPAKPERIIASYLEDYLVALDTIPVAQWTVNDSSIQTYLQDELKDIPTIDFSLPYEEVLGFEPDLLLISSSSTVEGGKYAEYAKIAPTYVVKNGEDVNWRDQLADIATVLNKEDLANEVVDEYETLAENTKKELDNQVKDQSVAVLWVVNNSIFMVTEGRSSGAVLYGDLGLDKPTLVEEVSKEATADWNPVSLEKLAELDADSIFLINSDTSAPLFQEDIWKNLKAVKNDHVHEFDGDSSWLYNGPIANTKIIEDVKASLIETN</sequence>
<reference evidence="7 8" key="1">
    <citation type="submission" date="2024-03" db="EMBL/GenBank/DDBJ databases">
        <title>The Genome Sequence of Enterococcus sp. DIV2402.</title>
        <authorList>
            <consortium name="The Broad Institute Genomics Platform"/>
            <consortium name="The Broad Institute Microbial Omics Core"/>
            <consortium name="The Broad Institute Genomic Center for Infectious Diseases"/>
            <person name="Earl A."/>
            <person name="Manson A."/>
            <person name="Gilmore M."/>
            <person name="Schwartman J."/>
            <person name="Shea T."/>
            <person name="Abouelleil A."/>
            <person name="Cao P."/>
            <person name="Chapman S."/>
            <person name="Cusick C."/>
            <person name="Young S."/>
            <person name="Neafsey D."/>
            <person name="Nusbaum C."/>
            <person name="Birren B."/>
        </authorList>
    </citation>
    <scope>NUCLEOTIDE SEQUENCE [LARGE SCALE GENOMIC DNA]</scope>
    <source>
        <strain evidence="7 8">DIV2402</strain>
    </source>
</reference>
<evidence type="ECO:0000256" key="2">
    <source>
        <dbReference type="ARBA" id="ARBA00008814"/>
    </source>
</evidence>
<name>A0ABZ2SN36_9ENTE</name>
<dbReference type="InterPro" id="IPR051313">
    <property type="entry name" value="Bact_iron-sidero_bind"/>
</dbReference>
<gene>
    <name evidence="7" type="ORF">DOK78_001851</name>
</gene>
<keyword evidence="3" id="KW-0813">Transport</keyword>
<accession>A0ABZ2SN36</accession>